<gene>
    <name evidence="2" type="ORF">AQJ66_00650</name>
</gene>
<feature type="region of interest" description="Disordered" evidence="1">
    <location>
        <begin position="1"/>
        <end position="46"/>
    </location>
</feature>
<name>A0A117RH32_9ACTN</name>
<accession>A0A117RH32</accession>
<dbReference type="Proteomes" id="UP000053024">
    <property type="component" value="Unassembled WGS sequence"/>
</dbReference>
<evidence type="ECO:0000256" key="1">
    <source>
        <dbReference type="SAM" id="MobiDB-lite"/>
    </source>
</evidence>
<feature type="compositionally biased region" description="Low complexity" evidence="1">
    <location>
        <begin position="1"/>
        <end position="23"/>
    </location>
</feature>
<protein>
    <submittedName>
        <fullName evidence="2">Uncharacterized protein</fullName>
    </submittedName>
</protein>
<keyword evidence="3" id="KW-1185">Reference proteome</keyword>
<dbReference type="AlphaFoldDB" id="A0A117RH32"/>
<proteinExistence type="predicted"/>
<feature type="compositionally biased region" description="Basic and acidic residues" evidence="1">
    <location>
        <begin position="24"/>
        <end position="43"/>
    </location>
</feature>
<evidence type="ECO:0000313" key="3">
    <source>
        <dbReference type="Proteomes" id="UP000053024"/>
    </source>
</evidence>
<reference evidence="2 3" key="1">
    <citation type="submission" date="2015-10" db="EMBL/GenBank/DDBJ databases">
        <title>Draft genome sequence of Streptomyces bungoensis DSM 41781, type strain for the species Streptomyces bungoensis.</title>
        <authorList>
            <person name="Ruckert C."/>
            <person name="Winkler A."/>
            <person name="Kalinowski J."/>
            <person name="Kampfer P."/>
            <person name="Glaeser S."/>
        </authorList>
    </citation>
    <scope>NUCLEOTIDE SEQUENCE [LARGE SCALE GENOMIC DNA]</scope>
    <source>
        <strain evidence="2 3">DSM 41781</strain>
    </source>
</reference>
<dbReference type="EMBL" id="LMWX01000001">
    <property type="protein sequence ID" value="KUN90358.1"/>
    <property type="molecule type" value="Genomic_DNA"/>
</dbReference>
<sequence>MASILAARAARAGTGDGDATGTRHLSDLRFDREAGTARGDRSTGTRAHVLTVSHGCTSLLPGRAGIRR</sequence>
<organism evidence="2 3">
    <name type="scientific">Streptomyces bungoensis</name>
    <dbReference type="NCBI Taxonomy" id="285568"/>
    <lineage>
        <taxon>Bacteria</taxon>
        <taxon>Bacillati</taxon>
        <taxon>Actinomycetota</taxon>
        <taxon>Actinomycetes</taxon>
        <taxon>Kitasatosporales</taxon>
        <taxon>Streptomycetaceae</taxon>
        <taxon>Streptomyces</taxon>
    </lineage>
</organism>
<dbReference type="STRING" id="285568.AQJ66_00650"/>
<comment type="caution">
    <text evidence="2">The sequence shown here is derived from an EMBL/GenBank/DDBJ whole genome shotgun (WGS) entry which is preliminary data.</text>
</comment>
<evidence type="ECO:0000313" key="2">
    <source>
        <dbReference type="EMBL" id="KUN90358.1"/>
    </source>
</evidence>